<feature type="transmembrane region" description="Helical" evidence="1">
    <location>
        <begin position="88"/>
        <end position="113"/>
    </location>
</feature>
<keyword evidence="1" id="KW-0472">Membrane</keyword>
<dbReference type="Proteomes" id="UP000198542">
    <property type="component" value="Unassembled WGS sequence"/>
</dbReference>
<organism evidence="2 3">
    <name type="scientific">Pseudomonas jessenii</name>
    <dbReference type="NCBI Taxonomy" id="77298"/>
    <lineage>
        <taxon>Bacteria</taxon>
        <taxon>Pseudomonadati</taxon>
        <taxon>Pseudomonadota</taxon>
        <taxon>Gammaproteobacteria</taxon>
        <taxon>Pseudomonadales</taxon>
        <taxon>Pseudomonadaceae</taxon>
        <taxon>Pseudomonas</taxon>
    </lineage>
</organism>
<accession>A0A231GRQ9</accession>
<name>A0A231GRQ9_PSEJE</name>
<keyword evidence="1" id="KW-0812">Transmembrane</keyword>
<evidence type="ECO:0000313" key="2">
    <source>
        <dbReference type="EMBL" id="SEC30989.1"/>
    </source>
</evidence>
<dbReference type="RefSeq" id="WP_090455095.1">
    <property type="nucleotide sequence ID" value="NZ_FNTC01000002.1"/>
</dbReference>
<dbReference type="Gene3D" id="2.60.120.260">
    <property type="entry name" value="Galactose-binding domain-like"/>
    <property type="match status" value="1"/>
</dbReference>
<dbReference type="EMBL" id="FNTC01000002">
    <property type="protein sequence ID" value="SEC30989.1"/>
    <property type="molecule type" value="Genomic_DNA"/>
</dbReference>
<evidence type="ECO:0000313" key="3">
    <source>
        <dbReference type="Proteomes" id="UP000198542"/>
    </source>
</evidence>
<sequence>MKRNLISNGNFESGNFEHWAVTESGGRAKVVIHKDSYRAQIRVGKHETLRLDTGRFRAGPGEFDLSLQASMPEFKAEDTAVKRQDPPIMFCTLLGWSLAEPFPVFIMPIFFWLSQPQKLYEHHDVIPLGVENVQLIIAFQSVLEPALVGPIYLDNVKFKADLPG</sequence>
<evidence type="ECO:0000256" key="1">
    <source>
        <dbReference type="SAM" id="Phobius"/>
    </source>
</evidence>
<keyword evidence="3" id="KW-1185">Reference proteome</keyword>
<protein>
    <submittedName>
        <fullName evidence="2">Uncharacterized protein</fullName>
    </submittedName>
</protein>
<dbReference type="AlphaFoldDB" id="A0A231GRQ9"/>
<gene>
    <name evidence="2" type="ORF">SAMN04490187_3900</name>
</gene>
<keyword evidence="1" id="KW-1133">Transmembrane helix</keyword>
<reference evidence="3" key="1">
    <citation type="submission" date="2016-10" db="EMBL/GenBank/DDBJ databases">
        <authorList>
            <person name="Varghese N."/>
            <person name="Submissions S."/>
        </authorList>
    </citation>
    <scope>NUCLEOTIDE SEQUENCE [LARGE SCALE GENOMIC DNA]</scope>
    <source>
        <strain evidence="3">BS3660</strain>
    </source>
</reference>
<proteinExistence type="predicted"/>